<evidence type="ECO:0000259" key="1">
    <source>
        <dbReference type="PROSITE" id="PS50879"/>
    </source>
</evidence>
<feature type="domain" description="RNase H type-1" evidence="1">
    <location>
        <begin position="1"/>
        <end position="128"/>
    </location>
</feature>
<dbReference type="InterPro" id="IPR002156">
    <property type="entry name" value="RNaseH_domain"/>
</dbReference>
<dbReference type="RefSeq" id="WP_249100445.1">
    <property type="nucleotide sequence ID" value="NZ_JAMAST010000006.1"/>
</dbReference>
<keyword evidence="3" id="KW-1185">Reference proteome</keyword>
<sequence length="136" mass="15059">MIEVSFDGSTAGNPGVAGGGIYINEGNGNEIRRSIAFGELSSNHEAEFAACVAALQCAHERGHRIISFRTDSQLVNEALNKRYVKNKQYVPYLDQSLHLIDQFDLFFCKWVPDRQNKNADLLARQAIHEQLAGHGG</sequence>
<dbReference type="Gene3D" id="3.30.420.10">
    <property type="entry name" value="Ribonuclease H-like superfamily/Ribonuclease H"/>
    <property type="match status" value="1"/>
</dbReference>
<dbReference type="InterPro" id="IPR036397">
    <property type="entry name" value="RNaseH_sf"/>
</dbReference>
<comment type="caution">
    <text evidence="2">The sequence shown here is derived from an EMBL/GenBank/DDBJ whole genome shotgun (WGS) entry which is preliminary data.</text>
</comment>
<evidence type="ECO:0000313" key="2">
    <source>
        <dbReference type="EMBL" id="MCL1631784.1"/>
    </source>
</evidence>
<dbReference type="EMBL" id="JAMAST010000006">
    <property type="protein sequence ID" value="MCL1631784.1"/>
    <property type="molecule type" value="Genomic_DNA"/>
</dbReference>
<dbReference type="SUPFAM" id="SSF53098">
    <property type="entry name" value="Ribonuclease H-like"/>
    <property type="match status" value="1"/>
</dbReference>
<dbReference type="Pfam" id="PF13456">
    <property type="entry name" value="RVT_3"/>
    <property type="match status" value="1"/>
</dbReference>
<gene>
    <name evidence="2" type="ORF">M3N64_07455</name>
</gene>
<dbReference type="CDD" id="cd09279">
    <property type="entry name" value="RNase_HI_like"/>
    <property type="match status" value="1"/>
</dbReference>
<dbReference type="Proteomes" id="UP001203004">
    <property type="component" value="Unassembled WGS sequence"/>
</dbReference>
<proteinExistence type="predicted"/>
<evidence type="ECO:0000313" key="3">
    <source>
        <dbReference type="Proteomes" id="UP001203004"/>
    </source>
</evidence>
<dbReference type="PANTHER" id="PTHR48475:SF1">
    <property type="entry name" value="RNASE H TYPE-1 DOMAIN-CONTAINING PROTEIN"/>
    <property type="match status" value="1"/>
</dbReference>
<accession>A0ABT0MA79</accession>
<dbReference type="PANTHER" id="PTHR48475">
    <property type="entry name" value="RIBONUCLEASE H"/>
    <property type="match status" value="1"/>
</dbReference>
<protein>
    <submittedName>
        <fullName evidence="2">Reverse transcriptase-like protein</fullName>
    </submittedName>
</protein>
<dbReference type="PROSITE" id="PS50879">
    <property type="entry name" value="RNASE_H_1"/>
    <property type="match status" value="1"/>
</dbReference>
<dbReference type="InterPro" id="IPR012337">
    <property type="entry name" value="RNaseH-like_sf"/>
</dbReference>
<organism evidence="2 3">
    <name type="scientific">Sporolactobacillus mangiferae</name>
    <dbReference type="NCBI Taxonomy" id="2940498"/>
    <lineage>
        <taxon>Bacteria</taxon>
        <taxon>Bacillati</taxon>
        <taxon>Bacillota</taxon>
        <taxon>Bacilli</taxon>
        <taxon>Bacillales</taxon>
        <taxon>Sporolactobacillaceae</taxon>
        <taxon>Sporolactobacillus</taxon>
    </lineage>
</organism>
<name>A0ABT0MA79_9BACL</name>
<reference evidence="2 3" key="1">
    <citation type="submission" date="2022-05" db="EMBL/GenBank/DDBJ databases">
        <title>Sporolactobacillus sp nov CPB3-1, isolated from tree bark (Mangifera indica L.).</title>
        <authorList>
            <person name="Phuengjayaem S."/>
            <person name="Tanasupawat S."/>
        </authorList>
    </citation>
    <scope>NUCLEOTIDE SEQUENCE [LARGE SCALE GENOMIC DNA]</scope>
    <source>
        <strain evidence="2 3">CPB3-1</strain>
    </source>
</reference>